<evidence type="ECO:0000313" key="12">
    <source>
        <dbReference type="EMBL" id="MCM8557914.1"/>
    </source>
</evidence>
<dbReference type="InterPro" id="IPR029055">
    <property type="entry name" value="Ntn_hydrolases_N"/>
</dbReference>
<evidence type="ECO:0000256" key="2">
    <source>
        <dbReference type="ARBA" id="ARBA00001089"/>
    </source>
</evidence>
<accession>A0A9X2EM01</accession>
<comment type="catalytic activity">
    <reaction evidence="2 11">
        <text>glutathione + H2O = L-cysteinylglycine + L-glutamate</text>
        <dbReference type="Rhea" id="RHEA:28807"/>
        <dbReference type="ChEBI" id="CHEBI:15377"/>
        <dbReference type="ChEBI" id="CHEBI:29985"/>
        <dbReference type="ChEBI" id="CHEBI:57925"/>
        <dbReference type="ChEBI" id="CHEBI:61694"/>
        <dbReference type="EC" id="3.4.19.13"/>
    </reaction>
</comment>
<dbReference type="Proteomes" id="UP001155128">
    <property type="component" value="Unassembled WGS sequence"/>
</dbReference>
<dbReference type="GO" id="GO:0006750">
    <property type="term" value="P:glutathione biosynthetic process"/>
    <property type="evidence" value="ECO:0007669"/>
    <property type="project" value="UniProtKB-KW"/>
</dbReference>
<keyword evidence="7 11" id="KW-0012">Acyltransferase</keyword>
<evidence type="ECO:0000256" key="7">
    <source>
        <dbReference type="ARBA" id="ARBA00023315"/>
    </source>
</evidence>
<feature type="binding site" evidence="10">
    <location>
        <position position="96"/>
    </location>
    <ligand>
        <name>L-glutamate</name>
        <dbReference type="ChEBI" id="CHEBI:29985"/>
    </ligand>
</feature>
<evidence type="ECO:0000256" key="3">
    <source>
        <dbReference type="ARBA" id="ARBA00009381"/>
    </source>
</evidence>
<comment type="caution">
    <text evidence="12">The sequence shown here is derived from an EMBL/GenBank/DDBJ whole genome shotgun (WGS) entry which is preliminary data.</text>
</comment>
<dbReference type="EC" id="3.4.19.13" evidence="11"/>
<dbReference type="GO" id="GO:0103068">
    <property type="term" value="F:leukotriene C4 gamma-glutamyl transferase activity"/>
    <property type="evidence" value="ECO:0007669"/>
    <property type="project" value="UniProtKB-EC"/>
</dbReference>
<evidence type="ECO:0000256" key="6">
    <source>
        <dbReference type="ARBA" id="ARBA00023145"/>
    </source>
</evidence>
<keyword evidence="13" id="KW-1185">Reference proteome</keyword>
<dbReference type="PROSITE" id="PS51257">
    <property type="entry name" value="PROKAR_LIPOPROTEIN"/>
    <property type="match status" value="1"/>
</dbReference>
<comment type="pathway">
    <text evidence="11">Sulfur metabolism; glutathione metabolism.</text>
</comment>
<feature type="binding site" evidence="10">
    <location>
        <position position="424"/>
    </location>
    <ligand>
        <name>L-glutamate</name>
        <dbReference type="ChEBI" id="CHEBI:29985"/>
    </ligand>
</feature>
<feature type="binding site" evidence="10">
    <location>
        <begin position="449"/>
        <end position="450"/>
    </location>
    <ligand>
        <name>L-glutamate</name>
        <dbReference type="ChEBI" id="CHEBI:29985"/>
    </ligand>
</feature>
<dbReference type="GO" id="GO:0006751">
    <property type="term" value="P:glutathione catabolic process"/>
    <property type="evidence" value="ECO:0007669"/>
    <property type="project" value="UniProtKB-UniRule"/>
</dbReference>
<evidence type="ECO:0000256" key="8">
    <source>
        <dbReference type="ARBA" id="ARBA00047417"/>
    </source>
</evidence>
<dbReference type="GO" id="GO:0036374">
    <property type="term" value="F:glutathione hydrolase activity"/>
    <property type="evidence" value="ECO:0007669"/>
    <property type="project" value="UniProtKB-UniRule"/>
</dbReference>
<feature type="active site" description="Nucleophile" evidence="9">
    <location>
        <position position="384"/>
    </location>
</feature>
<proteinExistence type="inferred from homology"/>
<gene>
    <name evidence="12" type="primary">ggt</name>
    <name evidence="12" type="ORF">NDO55_08790</name>
</gene>
<reference evidence="12" key="1">
    <citation type="submission" date="2022-06" db="EMBL/GenBank/DDBJ databases">
        <title>Sphingomicrobium sedimins sp. nov., a marine bacterium isolated from tidal flat.</title>
        <authorList>
            <person name="Kim C.-H."/>
            <person name="Yoo Y."/>
            <person name="Kim J.-J."/>
        </authorList>
    </citation>
    <scope>NUCLEOTIDE SEQUENCE</scope>
    <source>
        <strain evidence="12">GRR-S6-50</strain>
    </source>
</reference>
<dbReference type="AlphaFoldDB" id="A0A9X2EM01"/>
<evidence type="ECO:0000256" key="11">
    <source>
        <dbReference type="RuleBase" id="RU368036"/>
    </source>
</evidence>
<dbReference type="InterPro" id="IPR000101">
    <property type="entry name" value="GGT_peptidase"/>
</dbReference>
<organism evidence="12 13">
    <name type="scientific">Sphingomicrobium sediminis</name>
    <dbReference type="NCBI Taxonomy" id="2950949"/>
    <lineage>
        <taxon>Bacteria</taxon>
        <taxon>Pseudomonadati</taxon>
        <taxon>Pseudomonadota</taxon>
        <taxon>Alphaproteobacteria</taxon>
        <taxon>Sphingomonadales</taxon>
        <taxon>Sphingomonadaceae</taxon>
        <taxon>Sphingomicrobium</taxon>
    </lineage>
</organism>
<evidence type="ECO:0000256" key="9">
    <source>
        <dbReference type="PIRSR" id="PIRSR600101-1"/>
    </source>
</evidence>
<dbReference type="Gene3D" id="1.10.246.130">
    <property type="match status" value="1"/>
</dbReference>
<dbReference type="PRINTS" id="PR01210">
    <property type="entry name" value="GGTRANSPTASE"/>
</dbReference>
<dbReference type="PANTHER" id="PTHR43199:SF1">
    <property type="entry name" value="GLUTATHIONE HYDROLASE PROENZYME"/>
    <property type="match status" value="1"/>
</dbReference>
<keyword evidence="5 11" id="KW-0378">Hydrolase</keyword>
<evidence type="ECO:0000256" key="10">
    <source>
        <dbReference type="PIRSR" id="PIRSR600101-2"/>
    </source>
</evidence>
<feature type="binding site" evidence="10">
    <location>
        <position position="472"/>
    </location>
    <ligand>
        <name>L-glutamate</name>
        <dbReference type="ChEBI" id="CHEBI:29985"/>
    </ligand>
</feature>
<dbReference type="InterPro" id="IPR043138">
    <property type="entry name" value="GGT_lsub"/>
</dbReference>
<keyword evidence="11" id="KW-0317">Glutathione biosynthesis</keyword>
<dbReference type="EMBL" id="JAMSHT010000001">
    <property type="protein sequence ID" value="MCM8557914.1"/>
    <property type="molecule type" value="Genomic_DNA"/>
</dbReference>
<evidence type="ECO:0000256" key="1">
    <source>
        <dbReference type="ARBA" id="ARBA00001049"/>
    </source>
</evidence>
<dbReference type="PANTHER" id="PTHR43199">
    <property type="entry name" value="GLUTATHIONE HYDROLASE"/>
    <property type="match status" value="1"/>
</dbReference>
<comment type="catalytic activity">
    <reaction evidence="8 11">
        <text>an N-terminal (5-L-glutamyl)-[peptide] + an alpha-amino acid = 5-L-glutamyl amino acid + an N-terminal L-alpha-aminoacyl-[peptide]</text>
        <dbReference type="Rhea" id="RHEA:23904"/>
        <dbReference type="Rhea" id="RHEA-COMP:9780"/>
        <dbReference type="Rhea" id="RHEA-COMP:9795"/>
        <dbReference type="ChEBI" id="CHEBI:77644"/>
        <dbReference type="ChEBI" id="CHEBI:78597"/>
        <dbReference type="ChEBI" id="CHEBI:78599"/>
        <dbReference type="ChEBI" id="CHEBI:78608"/>
        <dbReference type="EC" id="2.3.2.2"/>
    </reaction>
</comment>
<keyword evidence="6 11" id="KW-0865">Zymogen</keyword>
<dbReference type="Pfam" id="PF01019">
    <property type="entry name" value="G_glu_transpept"/>
    <property type="match status" value="1"/>
</dbReference>
<evidence type="ECO:0000313" key="13">
    <source>
        <dbReference type="Proteomes" id="UP001155128"/>
    </source>
</evidence>
<dbReference type="EC" id="2.3.2.2" evidence="11"/>
<comment type="catalytic activity">
    <reaction evidence="1 11">
        <text>an S-substituted glutathione + H2O = an S-substituted L-cysteinylglycine + L-glutamate</text>
        <dbReference type="Rhea" id="RHEA:59468"/>
        <dbReference type="ChEBI" id="CHEBI:15377"/>
        <dbReference type="ChEBI" id="CHEBI:29985"/>
        <dbReference type="ChEBI" id="CHEBI:90779"/>
        <dbReference type="ChEBI" id="CHEBI:143103"/>
        <dbReference type="EC" id="3.4.19.13"/>
    </reaction>
</comment>
<comment type="PTM">
    <text evidence="11">Cleaved by autocatalysis into a large and a small subunit.</text>
</comment>
<dbReference type="SUPFAM" id="SSF56235">
    <property type="entry name" value="N-terminal nucleophile aminohydrolases (Ntn hydrolases)"/>
    <property type="match status" value="1"/>
</dbReference>
<dbReference type="InterPro" id="IPR051792">
    <property type="entry name" value="GGT_bact"/>
</dbReference>
<evidence type="ECO:0000256" key="4">
    <source>
        <dbReference type="ARBA" id="ARBA00022679"/>
    </source>
</evidence>
<protein>
    <recommendedName>
        <fullName evidence="11">Glutathione hydrolase proenzyme</fullName>
        <ecNumber evidence="11">2.3.2.2</ecNumber>
        <ecNumber evidence="11">3.4.19.13</ecNumber>
    </recommendedName>
    <component>
        <recommendedName>
            <fullName evidence="11">Glutathione hydrolase large chain</fullName>
        </recommendedName>
    </component>
    <component>
        <recommendedName>
            <fullName evidence="11">Glutathione hydrolase small chain</fullName>
        </recommendedName>
    </component>
</protein>
<dbReference type="NCBIfam" id="TIGR00066">
    <property type="entry name" value="g_glut_trans"/>
    <property type="match status" value="1"/>
</dbReference>
<keyword evidence="4 11" id="KW-0808">Transferase</keyword>
<evidence type="ECO:0000256" key="5">
    <source>
        <dbReference type="ARBA" id="ARBA00022801"/>
    </source>
</evidence>
<dbReference type="Gene3D" id="3.60.20.40">
    <property type="match status" value="1"/>
</dbReference>
<dbReference type="RefSeq" id="WP_252114396.1">
    <property type="nucleotide sequence ID" value="NZ_JAMSHT010000001.1"/>
</dbReference>
<comment type="similarity">
    <text evidence="3 11">Belongs to the gamma-glutamyltransferase family.</text>
</comment>
<dbReference type="InterPro" id="IPR043137">
    <property type="entry name" value="GGT_ssub_C"/>
</dbReference>
<comment type="subunit">
    <text evidence="11">This enzyme consists of two polypeptide chains, which are synthesized in precursor form from a single polypeptide.</text>
</comment>
<name>A0A9X2EM01_9SPHN</name>
<sequence>MLRTMTPLAALLLASCSTLPETYEEPQVAVGAVSAAEPRAVAAGEEILAKGGSATDAAIAVLVTLTLVEPQSSGIGGGGFMLRADNQGNITTYDGRERAPMAAGPDWFLGPDGEPVPFRSVVPGGRSVGVPGNVALMKMAHDAHGKLEWSELFAPAIALARGGFPMTNRLHTMLGNEDFSRTLTAEQRAIYFDAEGNAKPVGTMLTNPVFADFLERLAADGPSAFYTGANARAIADKVSLTEVAPAPMTTADLAAYEAMERAPVCAEYRTYYVCSMGPPSSGATTVLQILGLLERFDLAALGPDSPAFWHLFAEASKVAWADRNAYLGDADFVSVPVAGMLDKTYLAGRSAMIDPESALTDVAPGSPAGAVQVAFGMEPNENGTSHFAVADGEGNVVSLTSTIEGAFGSGLMVNGYFLNNELTDFSFRPVDEAGNPVANAVAAGKRPRSSMSPTIVFDEEGTPVLAIGAAGGPTIITQTAKNIIAYIDFGYGAQQAIYLPNMYAPGVVMIEEHDGAEALAAALRDRGHADVRIIAPRFKANAVERVNSGWVAAFDPRTQKDVLGVAAP</sequence>